<gene>
    <name evidence="3" type="primary">LOC111113928</name>
</gene>
<dbReference type="KEGG" id="cvn:111113928"/>
<dbReference type="GeneID" id="111113928"/>
<sequence length="147" mass="17096">MIKSFTNKIKTFVFSDSPRDNHVTQSRKRKRDSDERGNLHDDVLITVVKKLRKAEFSTETLNFIDFNTLIVNTYQKISDWFKKKRAEEGFQWGLGNRATKRGHLRRPSPTHLYVTGSPLKEEMDGGTASSEWEICLSLYIKRANQIC</sequence>
<accession>A0A8B8BX27</accession>
<evidence type="ECO:0000313" key="2">
    <source>
        <dbReference type="Proteomes" id="UP000694844"/>
    </source>
</evidence>
<feature type="region of interest" description="Disordered" evidence="1">
    <location>
        <begin position="16"/>
        <end position="35"/>
    </location>
</feature>
<proteinExistence type="predicted"/>
<dbReference type="Proteomes" id="UP000694844">
    <property type="component" value="Chromosome 9"/>
</dbReference>
<keyword evidence="2" id="KW-1185">Reference proteome</keyword>
<evidence type="ECO:0000313" key="3">
    <source>
        <dbReference type="RefSeq" id="XP_022307928.1"/>
    </source>
</evidence>
<dbReference type="AlphaFoldDB" id="A0A8B8BX27"/>
<organism evidence="2 3">
    <name type="scientific">Crassostrea virginica</name>
    <name type="common">Eastern oyster</name>
    <dbReference type="NCBI Taxonomy" id="6565"/>
    <lineage>
        <taxon>Eukaryota</taxon>
        <taxon>Metazoa</taxon>
        <taxon>Spiralia</taxon>
        <taxon>Lophotrochozoa</taxon>
        <taxon>Mollusca</taxon>
        <taxon>Bivalvia</taxon>
        <taxon>Autobranchia</taxon>
        <taxon>Pteriomorphia</taxon>
        <taxon>Ostreida</taxon>
        <taxon>Ostreoidea</taxon>
        <taxon>Ostreidae</taxon>
        <taxon>Crassostrea</taxon>
    </lineage>
</organism>
<reference evidence="3" key="1">
    <citation type="submission" date="2025-08" db="UniProtKB">
        <authorList>
            <consortium name="RefSeq"/>
        </authorList>
    </citation>
    <scope>IDENTIFICATION</scope>
    <source>
        <tissue evidence="3">Whole sample</tissue>
    </source>
</reference>
<name>A0A8B8BX27_CRAVI</name>
<dbReference type="RefSeq" id="XP_022307928.1">
    <property type="nucleotide sequence ID" value="XM_022452220.1"/>
</dbReference>
<protein>
    <submittedName>
        <fullName evidence="3">Uncharacterized protein LOC111113928</fullName>
    </submittedName>
</protein>
<evidence type="ECO:0000256" key="1">
    <source>
        <dbReference type="SAM" id="MobiDB-lite"/>
    </source>
</evidence>